<evidence type="ECO:0000259" key="11">
    <source>
        <dbReference type="Pfam" id="PF00361"/>
    </source>
</evidence>
<evidence type="ECO:0000256" key="7">
    <source>
        <dbReference type="ARBA" id="ARBA00023065"/>
    </source>
</evidence>
<feature type="transmembrane region" description="Helical" evidence="10">
    <location>
        <begin position="740"/>
        <end position="757"/>
    </location>
</feature>
<evidence type="ECO:0000256" key="8">
    <source>
        <dbReference type="ARBA" id="ARBA00023136"/>
    </source>
</evidence>
<name>A0A0W0WIM4_9GAMM</name>
<dbReference type="PANTHER" id="PTHR43373">
    <property type="entry name" value="NA(+)/H(+) ANTIPORTER SUBUNIT"/>
    <property type="match status" value="1"/>
</dbReference>
<feature type="transmembrane region" description="Helical" evidence="10">
    <location>
        <begin position="649"/>
        <end position="668"/>
    </location>
</feature>
<evidence type="ECO:0000313" key="15">
    <source>
        <dbReference type="EMBL" id="KTD32126.1"/>
    </source>
</evidence>
<keyword evidence="4" id="KW-1003">Cell membrane</keyword>
<dbReference type="Pfam" id="PF00361">
    <property type="entry name" value="Proton_antipo_M"/>
    <property type="match status" value="1"/>
</dbReference>
<keyword evidence="6 10" id="KW-1133">Transmembrane helix</keyword>
<dbReference type="Proteomes" id="UP000054761">
    <property type="component" value="Unassembled WGS sequence"/>
</dbReference>
<feature type="transmembrane region" description="Helical" evidence="10">
    <location>
        <begin position="368"/>
        <end position="387"/>
    </location>
</feature>
<sequence>MIILSLLLLPFIAAFLSLLLARKIHNNSVGWLLALIPFLMFLITLQNSKHLIDHNVIHLEFPWIDALNIYFSFRLDGLSQLFLLLISGIGIPITIYSKPYFKTNPYLERYYFLFFIFMASMTGAVLADDLLTLFIFWEMTSACSFLLISLNHKNRTARKAAIEALFITLLGGSCLLTSFILMNQLAGTNQISKLLNDTSLVNNNLYFPWILILFLIGGFTKSAQFPFSFWLPGAMKAPTPVSAYLHSATMVQLGIYLLGRFHPLFGHTNLWFISLTTIGGITMLTSALAAFKQFDMKLMLAYTTVTALGSLVFILGGTHPVIIKAAVGFLLVHGLYKATLFMAVGVIQHQTGTRHLKKLGGLHRVMPITFLAVLVACSSMAGLPPLLGFYIKELVYEASLSEPVVSYILTFIVVLANMLMAAIAFILIIKPFWGKQHPLNVKEANFNMSVNVLLVAMITLFLSIFTEILDRYILSPAAETILKRKEYIGLSPTAGFTPSLLLSLLTLTGAIILYFNRHLLREVIGRLYILRWLISQTIMQFILNISLKLAEKWTLFWQRRTLSQYISIIFLTLCFVGGIEWPYFKHHFMLDKNELFLVIIFFWLVLPASILLFVKTFIHGLIALSLFGLGLAFFFVVEGAPDLAMTQALIETLMVILIVSNLSGVTQWPDMDRESHWHRWSRGAIALIFGFSMACMLNTVLNQPFDNIVGRYFMNNSLPIGHGRNVVNVILVDFRALDTLGETIVILIAAIGILFLLRHYSRRIH</sequence>
<evidence type="ECO:0000256" key="4">
    <source>
        <dbReference type="ARBA" id="ARBA00022475"/>
    </source>
</evidence>
<feature type="transmembrane region" description="Helical" evidence="10">
    <location>
        <begin position="206"/>
        <end position="229"/>
    </location>
</feature>
<feature type="domain" description="MrpA C-terminal/MbhD" evidence="13">
    <location>
        <begin position="604"/>
        <end position="662"/>
    </location>
</feature>
<keyword evidence="7" id="KW-0406">Ion transport</keyword>
<feature type="domain" description="MrpA C-terminal/MbhE" evidence="14">
    <location>
        <begin position="681"/>
        <end position="760"/>
    </location>
</feature>
<dbReference type="STRING" id="454.Lisr_0449"/>
<feature type="transmembrane region" description="Helical" evidence="10">
    <location>
        <begin position="494"/>
        <end position="515"/>
    </location>
</feature>
<gene>
    <name evidence="15" type="primary">nuoL_2</name>
    <name evidence="15" type="ORF">Lisr_0449</name>
</gene>
<keyword evidence="8 10" id="KW-0472">Membrane</keyword>
<feature type="transmembrane region" description="Helical" evidence="10">
    <location>
        <begin position="565"/>
        <end position="583"/>
    </location>
</feature>
<organism evidence="15 16">
    <name type="scientific">Legionella israelensis</name>
    <dbReference type="NCBI Taxonomy" id="454"/>
    <lineage>
        <taxon>Bacteria</taxon>
        <taxon>Pseudomonadati</taxon>
        <taxon>Pseudomonadota</taxon>
        <taxon>Gammaproteobacteria</taxon>
        <taxon>Legionellales</taxon>
        <taxon>Legionellaceae</taxon>
        <taxon>Legionella</taxon>
    </lineage>
</organism>
<keyword evidence="16" id="KW-1185">Reference proteome</keyword>
<dbReference type="InterPro" id="IPR001516">
    <property type="entry name" value="Proton_antipo_N"/>
</dbReference>
<evidence type="ECO:0000259" key="14">
    <source>
        <dbReference type="Pfam" id="PF20501"/>
    </source>
</evidence>
<keyword evidence="5 9" id="KW-0812">Transmembrane</keyword>
<feature type="transmembrane region" description="Helical" evidence="10">
    <location>
        <begin position="270"/>
        <end position="291"/>
    </location>
</feature>
<feature type="transmembrane region" description="Helical" evidence="10">
    <location>
        <begin position="241"/>
        <end position="258"/>
    </location>
</feature>
<evidence type="ECO:0000256" key="3">
    <source>
        <dbReference type="ARBA" id="ARBA00022449"/>
    </source>
</evidence>
<feature type="transmembrane region" description="Helical" evidence="10">
    <location>
        <begin position="31"/>
        <end position="48"/>
    </location>
</feature>
<feature type="transmembrane region" description="Helical" evidence="10">
    <location>
        <begin position="133"/>
        <end position="152"/>
    </location>
</feature>
<keyword evidence="3" id="KW-0050">Antiport</keyword>
<dbReference type="Pfam" id="PF00662">
    <property type="entry name" value="Proton_antipo_N"/>
    <property type="match status" value="1"/>
</dbReference>
<accession>A0A0W0WIM4</accession>
<evidence type="ECO:0000256" key="6">
    <source>
        <dbReference type="ARBA" id="ARBA00022989"/>
    </source>
</evidence>
<feature type="transmembrane region" description="Helical" evidence="10">
    <location>
        <begin position="620"/>
        <end position="637"/>
    </location>
</feature>
<evidence type="ECO:0000259" key="12">
    <source>
        <dbReference type="Pfam" id="PF00662"/>
    </source>
</evidence>
<feature type="transmembrane region" description="Helical" evidence="10">
    <location>
        <begin position="79"/>
        <end position="97"/>
    </location>
</feature>
<dbReference type="GO" id="GO:0006811">
    <property type="term" value="P:monoatomic ion transport"/>
    <property type="evidence" value="ECO:0007669"/>
    <property type="project" value="UniProtKB-KW"/>
</dbReference>
<feature type="domain" description="NADH:quinone oxidoreductase/Mrp antiporter transmembrane" evidence="11">
    <location>
        <begin position="127"/>
        <end position="410"/>
    </location>
</feature>
<dbReference type="InterPro" id="IPR025383">
    <property type="entry name" value="MrpA_C/MbhD"/>
</dbReference>
<feature type="domain" description="NADH-Ubiquinone oxidoreductase (complex I) chain 5 N-terminal" evidence="12">
    <location>
        <begin position="64"/>
        <end position="111"/>
    </location>
</feature>
<comment type="subcellular location">
    <subcellularLocation>
        <location evidence="1">Cell membrane</location>
        <topology evidence="1">Multi-pass membrane protein</topology>
    </subcellularLocation>
    <subcellularLocation>
        <location evidence="9">Membrane</location>
        <topology evidence="9">Multi-pass membrane protein</topology>
    </subcellularLocation>
</comment>
<feature type="transmembrane region" description="Helical" evidence="10">
    <location>
        <begin position="109"/>
        <end position="127"/>
    </location>
</feature>
<evidence type="ECO:0000256" key="10">
    <source>
        <dbReference type="SAM" id="Phobius"/>
    </source>
</evidence>
<feature type="transmembrane region" description="Helical" evidence="10">
    <location>
        <begin position="450"/>
        <end position="474"/>
    </location>
</feature>
<protein>
    <submittedName>
        <fullName evidence="15">NADH-quinone oxidoreductase chain L</fullName>
    </submittedName>
</protein>
<dbReference type="Pfam" id="PF20501">
    <property type="entry name" value="MbhE"/>
    <property type="match status" value="1"/>
</dbReference>
<dbReference type="AlphaFoldDB" id="A0A0W0WIM4"/>
<evidence type="ECO:0000256" key="9">
    <source>
        <dbReference type="RuleBase" id="RU000320"/>
    </source>
</evidence>
<proteinExistence type="predicted"/>
<dbReference type="PRINTS" id="PR01434">
    <property type="entry name" value="NADHDHGNASE5"/>
</dbReference>
<comment type="caution">
    <text evidence="15">The sequence shown here is derived from an EMBL/GenBank/DDBJ whole genome shotgun (WGS) entry which is preliminary data.</text>
</comment>
<dbReference type="GO" id="GO:0015297">
    <property type="term" value="F:antiporter activity"/>
    <property type="evidence" value="ECO:0007669"/>
    <property type="project" value="UniProtKB-KW"/>
</dbReference>
<feature type="transmembrane region" description="Helical" evidence="10">
    <location>
        <begin position="298"/>
        <end position="316"/>
    </location>
</feature>
<dbReference type="InterPro" id="IPR046806">
    <property type="entry name" value="MrpA_C/MbhE"/>
</dbReference>
<dbReference type="RefSeq" id="WP_115325343.1">
    <property type="nucleotide sequence ID" value="NZ_CAAAJA010000028.1"/>
</dbReference>
<dbReference type="PATRIC" id="fig|454.4.peg.470"/>
<dbReference type="PANTHER" id="PTHR43373:SF1">
    <property type="entry name" value="NA(+)_H(+) ANTIPORTER SUBUNIT A"/>
    <property type="match status" value="1"/>
</dbReference>
<dbReference type="Pfam" id="PF13244">
    <property type="entry name" value="MbhD"/>
    <property type="match status" value="1"/>
</dbReference>
<feature type="transmembrane region" description="Helical" evidence="10">
    <location>
        <begin position="680"/>
        <end position="701"/>
    </location>
</feature>
<dbReference type="InterPro" id="IPR050616">
    <property type="entry name" value="CPA3_Na-H_Antiporter_A"/>
</dbReference>
<evidence type="ECO:0000256" key="2">
    <source>
        <dbReference type="ARBA" id="ARBA00022448"/>
    </source>
</evidence>
<dbReference type="EMBL" id="LNYH01000014">
    <property type="protein sequence ID" value="KTD32126.1"/>
    <property type="molecule type" value="Genomic_DNA"/>
</dbReference>
<feature type="transmembrane region" description="Helical" evidence="10">
    <location>
        <begin position="595"/>
        <end position="614"/>
    </location>
</feature>
<feature type="transmembrane region" description="Helical" evidence="10">
    <location>
        <begin position="164"/>
        <end position="186"/>
    </location>
</feature>
<feature type="transmembrane region" description="Helical" evidence="10">
    <location>
        <begin position="407"/>
        <end position="429"/>
    </location>
</feature>
<evidence type="ECO:0000256" key="1">
    <source>
        <dbReference type="ARBA" id="ARBA00004651"/>
    </source>
</evidence>
<evidence type="ECO:0000259" key="13">
    <source>
        <dbReference type="Pfam" id="PF13244"/>
    </source>
</evidence>
<reference evidence="15 16" key="1">
    <citation type="submission" date="2015-11" db="EMBL/GenBank/DDBJ databases">
        <title>Genomic analysis of 38 Legionella species identifies large and diverse effector repertoires.</title>
        <authorList>
            <person name="Burstein D."/>
            <person name="Amaro F."/>
            <person name="Zusman T."/>
            <person name="Lifshitz Z."/>
            <person name="Cohen O."/>
            <person name="Gilbert J.A."/>
            <person name="Pupko T."/>
            <person name="Shuman H.A."/>
            <person name="Segal G."/>
        </authorList>
    </citation>
    <scope>NUCLEOTIDE SEQUENCE [LARGE SCALE GENOMIC DNA]</scope>
    <source>
        <strain evidence="15 16">Bercovier 4</strain>
    </source>
</reference>
<evidence type="ECO:0000313" key="16">
    <source>
        <dbReference type="Proteomes" id="UP000054761"/>
    </source>
</evidence>
<dbReference type="GO" id="GO:0005886">
    <property type="term" value="C:plasma membrane"/>
    <property type="evidence" value="ECO:0007669"/>
    <property type="project" value="UniProtKB-SubCell"/>
</dbReference>
<evidence type="ECO:0000256" key="5">
    <source>
        <dbReference type="ARBA" id="ARBA00022692"/>
    </source>
</evidence>
<keyword evidence="2" id="KW-0813">Transport</keyword>
<dbReference type="InterPro" id="IPR001750">
    <property type="entry name" value="ND/Mrp_TM"/>
</dbReference>
<feature type="transmembrane region" description="Helical" evidence="10">
    <location>
        <begin position="322"/>
        <end position="347"/>
    </location>
</feature>
<dbReference type="OrthoDB" id="9811798at2"/>